<name>I1XG34_METNJ</name>
<dbReference type="STRING" id="754476.Q7A_506"/>
<dbReference type="Proteomes" id="UP000009144">
    <property type="component" value="Chromosome"/>
</dbReference>
<dbReference type="InterPro" id="IPR020930">
    <property type="entry name" value="Ribosomal_uL5_bac-type"/>
</dbReference>
<dbReference type="HAMAP" id="MF_01336">
    <property type="entry name" value="Ribosomal_bL25"/>
    <property type="match status" value="1"/>
</dbReference>
<gene>
    <name evidence="1" type="primary">rplY</name>
    <name evidence="1" type="synonym">ctc</name>
    <name evidence="3" type="ordered locus">Q7A_506</name>
</gene>
<dbReference type="Gene3D" id="2.40.240.10">
    <property type="entry name" value="Ribosomal Protein L25, Chain P"/>
    <property type="match status" value="1"/>
</dbReference>
<dbReference type="GO" id="GO:0022625">
    <property type="term" value="C:cytosolic large ribosomal subunit"/>
    <property type="evidence" value="ECO:0007669"/>
    <property type="project" value="TreeGrafter"/>
</dbReference>
<dbReference type="GO" id="GO:0003735">
    <property type="term" value="F:structural constituent of ribosome"/>
    <property type="evidence" value="ECO:0007669"/>
    <property type="project" value="InterPro"/>
</dbReference>
<dbReference type="InterPro" id="IPR001021">
    <property type="entry name" value="Ribosomal_bL25_long"/>
</dbReference>
<dbReference type="HOGENOM" id="CLU_075939_0_1_6"/>
<keyword evidence="1" id="KW-0694">RNA-binding</keyword>
<organism evidence="3 4">
    <name type="scientific">Methylophaga nitratireducenticrescens</name>
    <dbReference type="NCBI Taxonomy" id="754476"/>
    <lineage>
        <taxon>Bacteria</taxon>
        <taxon>Pseudomonadati</taxon>
        <taxon>Pseudomonadota</taxon>
        <taxon>Gammaproteobacteria</taxon>
        <taxon>Thiotrichales</taxon>
        <taxon>Piscirickettsiaceae</taxon>
        <taxon>Methylophaga</taxon>
    </lineage>
</organism>
<dbReference type="Pfam" id="PF14693">
    <property type="entry name" value="Ribosomal_TL5_C"/>
    <property type="match status" value="1"/>
</dbReference>
<dbReference type="OrthoDB" id="9806411at2"/>
<dbReference type="HAMAP" id="MF_01334">
    <property type="entry name" value="Ribosomal_bL25_CTC"/>
    <property type="match status" value="1"/>
</dbReference>
<feature type="compositionally biased region" description="Acidic residues" evidence="2">
    <location>
        <begin position="209"/>
        <end position="224"/>
    </location>
</feature>
<dbReference type="InterPro" id="IPR037121">
    <property type="entry name" value="Ribosomal_bL25_C"/>
</dbReference>
<dbReference type="InterPro" id="IPR011035">
    <property type="entry name" value="Ribosomal_bL25/Gln-tRNA_synth"/>
</dbReference>
<comment type="similarity">
    <text evidence="1">Belongs to the bacterial ribosomal protein bL25 family. CTC subfamily.</text>
</comment>
<dbReference type="PANTHER" id="PTHR33284:SF1">
    <property type="entry name" value="RIBOSOMAL PROTEIN L25_GLN-TRNA SYNTHETASE, ANTI-CODON-BINDING DOMAIN-CONTAINING PROTEIN"/>
    <property type="match status" value="1"/>
</dbReference>
<dbReference type="Pfam" id="PF01386">
    <property type="entry name" value="Ribosomal_L25p"/>
    <property type="match status" value="1"/>
</dbReference>
<dbReference type="AlphaFoldDB" id="I1XG34"/>
<keyword evidence="1 3" id="KW-0689">Ribosomal protein</keyword>
<dbReference type="RefSeq" id="WP_014705728.1">
    <property type="nucleotide sequence ID" value="NC_017857.3"/>
</dbReference>
<comment type="function">
    <text evidence="1">This is one of the proteins that binds to the 5S RNA in the ribosome where it forms part of the central protuberance.</text>
</comment>
<accession>I1XG34</accession>
<dbReference type="PANTHER" id="PTHR33284">
    <property type="entry name" value="RIBOSOMAL PROTEIN L25/GLN-TRNA SYNTHETASE, ANTI-CODON-BINDING DOMAIN-CONTAINING PROTEIN"/>
    <property type="match status" value="1"/>
</dbReference>
<evidence type="ECO:0000313" key="3">
    <source>
        <dbReference type="EMBL" id="AFI83353.1"/>
    </source>
</evidence>
<keyword evidence="1" id="KW-0687">Ribonucleoprotein</keyword>
<evidence type="ECO:0000313" key="4">
    <source>
        <dbReference type="Proteomes" id="UP000009144"/>
    </source>
</evidence>
<dbReference type="SUPFAM" id="SSF50715">
    <property type="entry name" value="Ribosomal protein L25-like"/>
    <property type="match status" value="1"/>
</dbReference>
<dbReference type="Gene3D" id="2.170.120.20">
    <property type="entry name" value="Ribosomal protein L25, beta domain"/>
    <property type="match status" value="1"/>
</dbReference>
<dbReference type="InterPro" id="IPR020055">
    <property type="entry name" value="Ribosomal_bL25_short"/>
</dbReference>
<evidence type="ECO:0000256" key="1">
    <source>
        <dbReference type="HAMAP-Rule" id="MF_01334"/>
    </source>
</evidence>
<keyword evidence="1" id="KW-0699">rRNA-binding</keyword>
<dbReference type="NCBIfam" id="NF004130">
    <property type="entry name" value="PRK05618.1-5"/>
    <property type="match status" value="1"/>
</dbReference>
<dbReference type="NCBIfam" id="NF004612">
    <property type="entry name" value="PRK05943.1"/>
    <property type="match status" value="1"/>
</dbReference>
<dbReference type="FunFam" id="2.40.240.10:FF:000002">
    <property type="entry name" value="50S ribosomal protein L25"/>
    <property type="match status" value="1"/>
</dbReference>
<dbReference type="NCBIfam" id="NF004128">
    <property type="entry name" value="PRK05618.1-2"/>
    <property type="match status" value="1"/>
</dbReference>
<feature type="region of interest" description="Disordered" evidence="2">
    <location>
        <begin position="203"/>
        <end position="224"/>
    </location>
</feature>
<dbReference type="InterPro" id="IPR020056">
    <property type="entry name" value="Rbsml_bL25/Gln-tRNA_synth_N"/>
</dbReference>
<dbReference type="NCBIfam" id="TIGR00731">
    <property type="entry name" value="bL25_bact_ctc"/>
    <property type="match status" value="1"/>
</dbReference>
<dbReference type="PATRIC" id="fig|754476.3.peg.498"/>
<sequence length="224" mass="24976">MENLFEVHAEARTDQGKGASRRLRHSGKVPAVVYGAEKEPVSISINHNQLIRHLAEEAFYAHILTLVIDGKKNQVVLKDLQRHPANDNKIIHADFLRIDSKHAMTMTIPLHFVNEEKAVGVKAGGLISHLMTEVEISCLPKDLPEYIEVDVAKLAMDEAIHLSELKLPKGVTLTALTHTQDEQLEEGERSSYDQAVVSIHEPRVAKVDLDEDTEADDEEEAAED</sequence>
<dbReference type="EMBL" id="CP003390">
    <property type="protein sequence ID" value="AFI83353.1"/>
    <property type="molecule type" value="Genomic_DNA"/>
</dbReference>
<dbReference type="GO" id="GO:0008097">
    <property type="term" value="F:5S rRNA binding"/>
    <property type="evidence" value="ECO:0007669"/>
    <property type="project" value="InterPro"/>
</dbReference>
<reference evidence="3 4" key="1">
    <citation type="journal article" date="2012" name="J. Bacteriol.">
        <title>Complete genome sequences of Methylophaga sp. strain JAM1 and Methylophaga sp. strain JAM7.</title>
        <authorList>
            <person name="Villeneuve C."/>
            <person name="Martineau C."/>
            <person name="Mauffrey F."/>
            <person name="Villemur R."/>
        </authorList>
    </citation>
    <scope>NUCLEOTIDE SEQUENCE [LARGE SCALE GENOMIC DNA]</scope>
    <source>
        <strain evidence="3 4">JAM1</strain>
    </source>
</reference>
<dbReference type="InterPro" id="IPR029751">
    <property type="entry name" value="Ribosomal_L25_dom"/>
</dbReference>
<protein>
    <recommendedName>
        <fullName evidence="1">Large ribosomal subunit protein bL25</fullName>
    </recommendedName>
    <alternativeName>
        <fullName evidence="1">General stress protein CTC</fullName>
    </alternativeName>
</protein>
<evidence type="ECO:0000256" key="2">
    <source>
        <dbReference type="SAM" id="MobiDB-lite"/>
    </source>
</evidence>
<dbReference type="eggNOG" id="COG1825">
    <property type="taxonomic scope" value="Bacteria"/>
</dbReference>
<proteinExistence type="inferred from homology"/>
<dbReference type="GO" id="GO:0006412">
    <property type="term" value="P:translation"/>
    <property type="evidence" value="ECO:0007669"/>
    <property type="project" value="UniProtKB-UniRule"/>
</dbReference>
<reference evidence="3 4" key="2">
    <citation type="journal article" date="2013" name="Int. J. Syst. Evol. Microbiol.">
        <title>Methylophaga nitratireducenticrescens sp. nov. and Methylophaga frappieri sp. nov., isolated from the biofilm of the methanol-fed denitrification system treating the seawater at the Montreal Biodome.</title>
        <authorList>
            <person name="Villeneuve C."/>
            <person name="Martineau C."/>
            <person name="Mauffrey F."/>
            <person name="Villemur R."/>
        </authorList>
    </citation>
    <scope>NUCLEOTIDE SEQUENCE [LARGE SCALE GENOMIC DNA]</scope>
    <source>
        <strain evidence="3 4">JAM1</strain>
    </source>
</reference>
<keyword evidence="4" id="KW-1185">Reference proteome</keyword>
<comment type="subunit">
    <text evidence="1">Part of the 50S ribosomal subunit; part of the 5S rRNA/L5/L18/L25 subcomplex. Contacts the 5S rRNA. Binds to the 5S rRNA independently of L5 and L18.</text>
</comment>
<dbReference type="KEGG" id="mej:Q7A_506"/>
<dbReference type="InterPro" id="IPR020057">
    <property type="entry name" value="Ribosomal_bL25_b-dom"/>
</dbReference>
<dbReference type="CDD" id="cd00495">
    <property type="entry name" value="Ribosomal_L25_TL5_CTC"/>
    <property type="match status" value="1"/>
</dbReference>